<feature type="transmembrane region" description="Helical" evidence="7">
    <location>
        <begin position="55"/>
        <end position="79"/>
    </location>
</feature>
<evidence type="ECO:0000256" key="1">
    <source>
        <dbReference type="ARBA" id="ARBA00004477"/>
    </source>
</evidence>
<evidence type="ECO:0000256" key="5">
    <source>
        <dbReference type="ARBA" id="ARBA00022989"/>
    </source>
</evidence>
<accession>A0AAV5R1U8</accession>
<dbReference type="InterPro" id="IPR016964">
    <property type="entry name" value="Sigma2_recept"/>
</dbReference>
<reference evidence="9 10" key="1">
    <citation type="journal article" date="2023" name="Elife">
        <title>Identification of key yeast species and microbe-microbe interactions impacting larval growth of Drosophila in the wild.</title>
        <authorList>
            <person name="Mure A."/>
            <person name="Sugiura Y."/>
            <person name="Maeda R."/>
            <person name="Honda K."/>
            <person name="Sakurai N."/>
            <person name="Takahashi Y."/>
            <person name="Watada M."/>
            <person name="Katoh T."/>
            <person name="Gotoh A."/>
            <person name="Gotoh Y."/>
            <person name="Taniguchi I."/>
            <person name="Nakamura K."/>
            <person name="Hayashi T."/>
            <person name="Katayama T."/>
            <person name="Uemura T."/>
            <person name="Hattori Y."/>
        </authorList>
    </citation>
    <scope>NUCLEOTIDE SEQUENCE [LARGE SCALE GENOMIC DNA]</scope>
    <source>
        <strain evidence="9 10">PK-24</strain>
    </source>
</reference>
<comment type="subcellular location">
    <subcellularLocation>
        <location evidence="1">Endoplasmic reticulum membrane</location>
        <topology evidence="1">Multi-pass membrane protein</topology>
    </subcellularLocation>
</comment>
<feature type="transmembrane region" description="Helical" evidence="7">
    <location>
        <begin position="91"/>
        <end position="114"/>
    </location>
</feature>
<keyword evidence="10" id="KW-1185">Reference proteome</keyword>
<dbReference type="InterPro" id="IPR051987">
    <property type="entry name" value="Sigma-2_receptor-like"/>
</dbReference>
<dbReference type="PANTHER" id="PTHR31204">
    <property type="entry name" value="SIGMA INTRACELLULAR RECEPTOR 2"/>
    <property type="match status" value="1"/>
</dbReference>
<dbReference type="PIRSF" id="PIRSF031032">
    <property type="entry name" value="TMP_97_prd"/>
    <property type="match status" value="1"/>
</dbReference>
<keyword evidence="5 7" id="KW-1133">Transmembrane helix</keyword>
<evidence type="ECO:0000259" key="8">
    <source>
        <dbReference type="PROSITE" id="PS51751"/>
    </source>
</evidence>
<keyword evidence="6 7" id="KW-0472">Membrane</keyword>
<name>A0AAV5R1U8_PICKL</name>
<comment type="similarity">
    <text evidence="2">Belongs to the TMEM97/sigma-2 receptor family.</text>
</comment>
<proteinExistence type="inferred from homology"/>
<dbReference type="PROSITE" id="PS51751">
    <property type="entry name" value="EXPERA"/>
    <property type="match status" value="1"/>
</dbReference>
<evidence type="ECO:0000313" key="9">
    <source>
        <dbReference type="EMBL" id="GMM45474.1"/>
    </source>
</evidence>
<comment type="caution">
    <text evidence="9">The sequence shown here is derived from an EMBL/GenBank/DDBJ whole genome shotgun (WGS) entry which is preliminary data.</text>
</comment>
<evidence type="ECO:0000256" key="7">
    <source>
        <dbReference type="PIRNR" id="PIRNR031032"/>
    </source>
</evidence>
<keyword evidence="3 7" id="KW-0812">Transmembrane</keyword>
<gene>
    <name evidence="9" type="ORF">DAPK24_020490</name>
</gene>
<protein>
    <recommendedName>
        <fullName evidence="7">Efficient mitochondria targeting-associated protein 19</fullName>
    </recommendedName>
</protein>
<organism evidence="9 10">
    <name type="scientific">Pichia kluyveri</name>
    <name type="common">Yeast</name>
    <dbReference type="NCBI Taxonomy" id="36015"/>
    <lineage>
        <taxon>Eukaryota</taxon>
        <taxon>Fungi</taxon>
        <taxon>Dikarya</taxon>
        <taxon>Ascomycota</taxon>
        <taxon>Saccharomycotina</taxon>
        <taxon>Pichiomycetes</taxon>
        <taxon>Pichiales</taxon>
        <taxon>Pichiaceae</taxon>
        <taxon>Pichia</taxon>
    </lineage>
</organism>
<dbReference type="AlphaFoldDB" id="A0AAV5R1U8"/>
<feature type="domain" description="EXPERA" evidence="8">
    <location>
        <begin position="1"/>
        <end position="144"/>
    </location>
</feature>
<dbReference type="GO" id="GO:0005789">
    <property type="term" value="C:endoplasmic reticulum membrane"/>
    <property type="evidence" value="ECO:0007669"/>
    <property type="project" value="UniProtKB-SubCell"/>
</dbReference>
<dbReference type="EMBL" id="BTGB01000002">
    <property type="protein sequence ID" value="GMM45474.1"/>
    <property type="molecule type" value="Genomic_DNA"/>
</dbReference>
<sequence length="168" mass="20093">MDTVYFIYFLIHIPITLLMDATFVIPTKYQINIQKTLSEFHIEQNKDFLAIETPLWIQIFVLFELIFQVPIFFYAVYHYLNNNKSFKFKSWIYLVIYGFNAGFTTLVCFIYVIMEGNNYGLNNKELINLLSLYTPTMLLPFYMMIDFSKRINNQLNIINNINIKEKTK</sequence>
<evidence type="ECO:0000313" key="10">
    <source>
        <dbReference type="Proteomes" id="UP001378960"/>
    </source>
</evidence>
<evidence type="ECO:0000256" key="4">
    <source>
        <dbReference type="ARBA" id="ARBA00022824"/>
    </source>
</evidence>
<dbReference type="Pfam" id="PF05241">
    <property type="entry name" value="EBP"/>
    <property type="match status" value="1"/>
</dbReference>
<dbReference type="PANTHER" id="PTHR31204:SF1">
    <property type="entry name" value="SIGMA INTRACELLULAR RECEPTOR 2"/>
    <property type="match status" value="1"/>
</dbReference>
<evidence type="ECO:0000256" key="3">
    <source>
        <dbReference type="ARBA" id="ARBA00022692"/>
    </source>
</evidence>
<keyword evidence="4 7" id="KW-0256">Endoplasmic reticulum</keyword>
<evidence type="ECO:0000256" key="6">
    <source>
        <dbReference type="ARBA" id="ARBA00023136"/>
    </source>
</evidence>
<feature type="transmembrane region" description="Helical" evidence="7">
    <location>
        <begin position="6"/>
        <end position="25"/>
    </location>
</feature>
<evidence type="ECO:0000256" key="2">
    <source>
        <dbReference type="ARBA" id="ARBA00009096"/>
    </source>
</evidence>
<dbReference type="InterPro" id="IPR033118">
    <property type="entry name" value="EXPERA"/>
</dbReference>
<feature type="transmembrane region" description="Helical" evidence="7">
    <location>
        <begin position="126"/>
        <end position="145"/>
    </location>
</feature>
<dbReference type="Proteomes" id="UP001378960">
    <property type="component" value="Unassembled WGS sequence"/>
</dbReference>